<evidence type="ECO:0000313" key="2">
    <source>
        <dbReference type="WBParaSite" id="maker-unitig_21595-snap-gene-0.2-mRNA-1"/>
    </source>
</evidence>
<name>A0A1I8F5Q4_9PLAT</name>
<dbReference type="Proteomes" id="UP000095280">
    <property type="component" value="Unplaced"/>
</dbReference>
<protein>
    <submittedName>
        <fullName evidence="2">Uncharacterized protein</fullName>
    </submittedName>
</protein>
<dbReference type="WBParaSite" id="maker-unitig_21595-snap-gene-0.2-mRNA-1">
    <property type="protein sequence ID" value="maker-unitig_21595-snap-gene-0.2-mRNA-1"/>
    <property type="gene ID" value="maker-unitig_21595-snap-gene-0.2"/>
</dbReference>
<organism evidence="1 2">
    <name type="scientific">Macrostomum lignano</name>
    <dbReference type="NCBI Taxonomy" id="282301"/>
    <lineage>
        <taxon>Eukaryota</taxon>
        <taxon>Metazoa</taxon>
        <taxon>Spiralia</taxon>
        <taxon>Lophotrochozoa</taxon>
        <taxon>Platyhelminthes</taxon>
        <taxon>Rhabditophora</taxon>
        <taxon>Macrostomorpha</taxon>
        <taxon>Macrostomida</taxon>
        <taxon>Macrostomidae</taxon>
        <taxon>Macrostomum</taxon>
    </lineage>
</organism>
<accession>A0A1I8F5Q4</accession>
<keyword evidence="1" id="KW-1185">Reference proteome</keyword>
<proteinExistence type="predicted"/>
<sequence length="187" mass="20164">EMLQQLKAKSWRTVVSNADRRLLGLARRSSSCWGSVETAPMEAVAAAAVGLSEESDSGEDNSVTRLWRRAFSGLKLAKDKPAEARGRPRHPEMRSLLSAVGEPIASSATPTFARRTKVPMECQGQQDPPGAEQRSRLSSGLPAACSGSGVWAARGTRSFIQSAGSDCGCKKALRKFNSILRLDLYKD</sequence>
<reference evidence="2" key="1">
    <citation type="submission" date="2016-11" db="UniProtKB">
        <authorList>
            <consortium name="WormBaseParasite"/>
        </authorList>
    </citation>
    <scope>IDENTIFICATION</scope>
</reference>
<evidence type="ECO:0000313" key="1">
    <source>
        <dbReference type="Proteomes" id="UP000095280"/>
    </source>
</evidence>
<dbReference type="AlphaFoldDB" id="A0A1I8F5Q4"/>